<evidence type="ECO:0000256" key="1">
    <source>
        <dbReference type="SAM" id="Phobius"/>
    </source>
</evidence>
<keyword evidence="1" id="KW-0472">Membrane</keyword>
<feature type="transmembrane region" description="Helical" evidence="1">
    <location>
        <begin position="12"/>
        <end position="33"/>
    </location>
</feature>
<dbReference type="InterPro" id="IPR011990">
    <property type="entry name" value="TPR-like_helical_dom_sf"/>
</dbReference>
<dbReference type="PROSITE" id="PS51257">
    <property type="entry name" value="PROKAR_LIPOPROTEIN"/>
    <property type="match status" value="1"/>
</dbReference>
<name>A0A2A4T845_9DELT</name>
<keyword evidence="1" id="KW-0812">Transmembrane</keyword>
<evidence type="ECO:0000313" key="3">
    <source>
        <dbReference type="Proteomes" id="UP000218113"/>
    </source>
</evidence>
<sequence length="369" mass="43332">MLQRFFQRNIGKYLHWFSLATIVFLSGCNYNYYQGQQLEQKGRFEEANIEYHRAYSQSPDDLEFRDAYNRTARQTSDDLMKRYQRFLKEKKYPLAFRKLEQAHTLTPNSSEIQEEKKKWFRILLAGKVSFNFQSLRNQIPLTDEMELQIHFNTADPARRLVAAINNQDYTFSIEDILYQPPQSLLMYYTVNSIGVKLVNNFSGGATSPGGRGQQGGLSRFGGSSFHKFIDFKTPILTEVKGSLEFEEQALSPVRQRYPLELLTQANPGDYWVPSRGKRFSVNFDQSQIKVKSSTKSIDFLPQMLYINKENQRIFLDFGNLEAYQRRLGGAWAFRRHITEERKYLRSLEQNILLTPYFYFREGGFPFVKE</sequence>
<dbReference type="Gene3D" id="1.25.40.10">
    <property type="entry name" value="Tetratricopeptide repeat domain"/>
    <property type="match status" value="1"/>
</dbReference>
<dbReference type="EMBL" id="NVSR01000011">
    <property type="protein sequence ID" value="PCI29692.1"/>
    <property type="molecule type" value="Genomic_DNA"/>
</dbReference>
<comment type="caution">
    <text evidence="2">The sequence shown here is derived from an EMBL/GenBank/DDBJ whole genome shotgun (WGS) entry which is preliminary data.</text>
</comment>
<protein>
    <recommendedName>
        <fullName evidence="4">Tetratricopeptide repeat protein</fullName>
    </recommendedName>
</protein>
<organism evidence="2 3">
    <name type="scientific">SAR324 cluster bacterium</name>
    <dbReference type="NCBI Taxonomy" id="2024889"/>
    <lineage>
        <taxon>Bacteria</taxon>
        <taxon>Deltaproteobacteria</taxon>
        <taxon>SAR324 cluster</taxon>
    </lineage>
</organism>
<dbReference type="AlphaFoldDB" id="A0A2A4T845"/>
<keyword evidence="1" id="KW-1133">Transmembrane helix</keyword>
<dbReference type="Proteomes" id="UP000218113">
    <property type="component" value="Unassembled WGS sequence"/>
</dbReference>
<evidence type="ECO:0008006" key="4">
    <source>
        <dbReference type="Google" id="ProtNLM"/>
    </source>
</evidence>
<proteinExistence type="predicted"/>
<gene>
    <name evidence="2" type="ORF">COB67_03550</name>
</gene>
<reference evidence="3" key="1">
    <citation type="submission" date="2017-08" db="EMBL/GenBank/DDBJ databases">
        <title>A dynamic microbial community with high functional redundancy inhabits the cold, oxic subseafloor aquifer.</title>
        <authorList>
            <person name="Tully B.J."/>
            <person name="Wheat C.G."/>
            <person name="Glazer B.T."/>
            <person name="Huber J.A."/>
        </authorList>
    </citation>
    <scope>NUCLEOTIDE SEQUENCE [LARGE SCALE GENOMIC DNA]</scope>
</reference>
<accession>A0A2A4T845</accession>
<evidence type="ECO:0000313" key="2">
    <source>
        <dbReference type="EMBL" id="PCI29692.1"/>
    </source>
</evidence>
<dbReference type="SUPFAM" id="SSF48452">
    <property type="entry name" value="TPR-like"/>
    <property type="match status" value="1"/>
</dbReference>